<dbReference type="Pfam" id="PF00096">
    <property type="entry name" value="zf-C2H2"/>
    <property type="match status" value="4"/>
</dbReference>
<keyword evidence="12" id="KW-1185">Reference proteome</keyword>
<keyword evidence="8" id="KW-0238">DNA-binding</keyword>
<evidence type="ECO:0000256" key="5">
    <source>
        <dbReference type="ARBA" id="ARBA00022771"/>
    </source>
</evidence>
<dbReference type="VEuPathDB" id="VectorBase:RPRC007027"/>
<protein>
    <recommendedName>
        <fullName evidence="13">C2h2-type zn-finger protein</fullName>
    </recommendedName>
</protein>
<dbReference type="FunCoup" id="T1HSK7">
    <property type="interactions" value="125"/>
</dbReference>
<dbReference type="InterPro" id="IPR036236">
    <property type="entry name" value="Znf_C2H2_sf"/>
</dbReference>
<dbReference type="PROSITE" id="PS00028">
    <property type="entry name" value="ZINC_FINGER_C2H2_1"/>
    <property type="match status" value="6"/>
</dbReference>
<dbReference type="PANTHER" id="PTHR24379:SF121">
    <property type="entry name" value="C2H2-TYPE DOMAIN-CONTAINING PROTEIN"/>
    <property type="match status" value="1"/>
</dbReference>
<dbReference type="HOGENOM" id="CLU_002678_94_1_1"/>
<dbReference type="Gene3D" id="3.30.160.60">
    <property type="entry name" value="Classic Zinc Finger"/>
    <property type="match status" value="3"/>
</dbReference>
<organism evidence="11 12">
    <name type="scientific">Rhodnius prolixus</name>
    <name type="common">Triatomid bug</name>
    <dbReference type="NCBI Taxonomy" id="13249"/>
    <lineage>
        <taxon>Eukaryota</taxon>
        <taxon>Metazoa</taxon>
        <taxon>Ecdysozoa</taxon>
        <taxon>Arthropoda</taxon>
        <taxon>Hexapoda</taxon>
        <taxon>Insecta</taxon>
        <taxon>Pterygota</taxon>
        <taxon>Neoptera</taxon>
        <taxon>Paraneoptera</taxon>
        <taxon>Hemiptera</taxon>
        <taxon>Heteroptera</taxon>
        <taxon>Panheteroptera</taxon>
        <taxon>Cimicomorpha</taxon>
        <taxon>Reduviidae</taxon>
        <taxon>Triatominae</taxon>
        <taxon>Rhodnius</taxon>
    </lineage>
</organism>
<dbReference type="RefSeq" id="XP_073985900.1">
    <property type="nucleotide sequence ID" value="XM_074129799.1"/>
</dbReference>
<dbReference type="FunFam" id="3.30.160.60:FF:000097">
    <property type="entry name" value="Zinc finger protein"/>
    <property type="match status" value="1"/>
</dbReference>
<dbReference type="FunFam" id="3.30.160.60:FF:000045">
    <property type="entry name" value="ZFP69 zinc finger protein B"/>
    <property type="match status" value="1"/>
</dbReference>
<dbReference type="EMBL" id="ACPB03004049">
    <property type="status" value="NOT_ANNOTATED_CDS"/>
    <property type="molecule type" value="Genomic_DNA"/>
</dbReference>
<evidence type="ECO:0000256" key="6">
    <source>
        <dbReference type="ARBA" id="ARBA00022833"/>
    </source>
</evidence>
<evidence type="ECO:0000256" key="8">
    <source>
        <dbReference type="ARBA" id="ARBA00023125"/>
    </source>
</evidence>
<evidence type="ECO:0000256" key="1">
    <source>
        <dbReference type="ARBA" id="ARBA00003767"/>
    </source>
</evidence>
<evidence type="ECO:0000256" key="4">
    <source>
        <dbReference type="ARBA" id="ARBA00022737"/>
    </source>
</evidence>
<dbReference type="SUPFAM" id="SSF57716">
    <property type="entry name" value="Glucocorticoid receptor-like (DNA-binding domain)"/>
    <property type="match status" value="1"/>
</dbReference>
<name>T1HSK7_RHOPR</name>
<evidence type="ECO:0000256" key="3">
    <source>
        <dbReference type="ARBA" id="ARBA00022723"/>
    </source>
</evidence>
<evidence type="ECO:0000313" key="12">
    <source>
        <dbReference type="Proteomes" id="UP000015103"/>
    </source>
</evidence>
<evidence type="ECO:0000256" key="7">
    <source>
        <dbReference type="ARBA" id="ARBA00023015"/>
    </source>
</evidence>
<dbReference type="AlphaFoldDB" id="T1HSK7"/>
<dbReference type="GO" id="GO:0005634">
    <property type="term" value="C:nucleus"/>
    <property type="evidence" value="ECO:0007669"/>
    <property type="project" value="UniProtKB-SubCell"/>
</dbReference>
<accession>T1HSK7</accession>
<dbReference type="GeneID" id="141455004"/>
<dbReference type="InParanoid" id="T1HSK7"/>
<sequence>MKTYSRVSKAQLESNHLPKEFINSCRLCLTNVQDNLFVDIFSFDKKLTKKKIKFCTGLDFSDDDGLPSKICEKCYTCVTNFYLFKNLCISNDLKLQKYSKVPRIIQPELSIQTVEDSSINIPTNLHIDQNIISLVEEKYNTVDFLLEEENVHPDAPNEVMFQIKKDYIGSEMEKYSEILEEIPTGKSMENSTEPPHLPVQQRLLEAQPRYFTCKECSQSFSRTDRLISHEKQAHNIHRLYCSHCSKSFLSKSLIERHMRTHTGSKPFRCTVCSKSFSQKESLNRHFTRLHCEKKYECDKCPKVFTSREGLKSHFFTHHTVRTNEDFYRYKCKYCTKSFCHSSGLSRHLLTHTGVLFTCKICQKGFSDGSCLRRHSLMVHREGHHHSFVIKQIPVTNNSKTMNSVNHSKAVRQDQNILPCG</sequence>
<comment type="subcellular location">
    <subcellularLocation>
        <location evidence="2">Nucleus</location>
    </subcellularLocation>
</comment>
<dbReference type="PROSITE" id="PS50157">
    <property type="entry name" value="ZINC_FINGER_C2H2_2"/>
    <property type="match status" value="6"/>
</dbReference>
<keyword evidence="9" id="KW-0804">Transcription</keyword>
<evidence type="ECO:0008006" key="13">
    <source>
        <dbReference type="Google" id="ProtNLM"/>
    </source>
</evidence>
<keyword evidence="6" id="KW-0862">Zinc</keyword>
<dbReference type="Pfam" id="PF07776">
    <property type="entry name" value="zf-AD"/>
    <property type="match status" value="1"/>
</dbReference>
<dbReference type="GO" id="GO:0008270">
    <property type="term" value="F:zinc ion binding"/>
    <property type="evidence" value="ECO:0007669"/>
    <property type="project" value="UniProtKB-UniRule"/>
</dbReference>
<dbReference type="GO" id="GO:0003677">
    <property type="term" value="F:DNA binding"/>
    <property type="evidence" value="ECO:0007669"/>
    <property type="project" value="UniProtKB-KW"/>
</dbReference>
<dbReference type="Proteomes" id="UP000015103">
    <property type="component" value="Unassembled WGS sequence"/>
</dbReference>
<comment type="function">
    <text evidence="1">May be involved in transcriptional regulation.</text>
</comment>
<dbReference type="Gene3D" id="3.40.1800.20">
    <property type="match status" value="1"/>
</dbReference>
<dbReference type="STRING" id="13249.T1HSK7"/>
<dbReference type="EnsemblMetazoa" id="RPRC007027-RA">
    <property type="protein sequence ID" value="RPRC007027-PA"/>
    <property type="gene ID" value="RPRC007027"/>
</dbReference>
<keyword evidence="4" id="KW-0677">Repeat</keyword>
<dbReference type="OMA" id="HENIWAR"/>
<evidence type="ECO:0000313" key="11">
    <source>
        <dbReference type="EnsemblMetazoa" id="RPRC007027-PA"/>
    </source>
</evidence>
<dbReference type="Pfam" id="PF13894">
    <property type="entry name" value="zf-C2H2_4"/>
    <property type="match status" value="2"/>
</dbReference>
<dbReference type="SMART" id="SM00355">
    <property type="entry name" value="ZnF_C2H2"/>
    <property type="match status" value="6"/>
</dbReference>
<evidence type="ECO:0000256" key="9">
    <source>
        <dbReference type="ARBA" id="ARBA00023163"/>
    </source>
</evidence>
<evidence type="ECO:0000256" key="10">
    <source>
        <dbReference type="ARBA" id="ARBA00023242"/>
    </source>
</evidence>
<dbReference type="SMART" id="SM00868">
    <property type="entry name" value="zf-AD"/>
    <property type="match status" value="1"/>
</dbReference>
<dbReference type="InterPro" id="IPR013087">
    <property type="entry name" value="Znf_C2H2_type"/>
</dbReference>
<reference evidence="11" key="1">
    <citation type="submission" date="2015-05" db="UniProtKB">
        <authorList>
            <consortium name="EnsemblMetazoa"/>
        </authorList>
    </citation>
    <scope>IDENTIFICATION</scope>
</reference>
<dbReference type="eggNOG" id="KOG1721">
    <property type="taxonomic scope" value="Eukaryota"/>
</dbReference>
<dbReference type="PANTHER" id="PTHR24379">
    <property type="entry name" value="KRAB AND ZINC FINGER DOMAIN-CONTAINING"/>
    <property type="match status" value="1"/>
</dbReference>
<keyword evidence="5" id="KW-0863">Zinc-finger</keyword>
<proteinExistence type="predicted"/>
<keyword evidence="3" id="KW-0479">Metal-binding</keyword>
<dbReference type="FunFam" id="3.30.160.60:FF:000145">
    <property type="entry name" value="Zinc finger protein 574"/>
    <property type="match status" value="1"/>
</dbReference>
<keyword evidence="7" id="KW-0805">Transcription regulation</keyword>
<evidence type="ECO:0000256" key="2">
    <source>
        <dbReference type="ARBA" id="ARBA00004123"/>
    </source>
</evidence>
<dbReference type="PROSITE" id="PS51915">
    <property type="entry name" value="ZAD"/>
    <property type="match status" value="1"/>
</dbReference>
<dbReference type="SUPFAM" id="SSF57667">
    <property type="entry name" value="beta-beta-alpha zinc fingers"/>
    <property type="match status" value="3"/>
</dbReference>
<dbReference type="InterPro" id="IPR012934">
    <property type="entry name" value="Znf_AD"/>
</dbReference>
<keyword evidence="10" id="KW-0539">Nucleus</keyword>